<name>A0ABD2CK89_VESMC</name>
<sequence length="404" mass="46346">MLYRDSRLRETTTKSGLGPTFTVTSSVELWTSTRELRNFRGCHPCKLKCYIGIVGFERRQQSRVLDRTLQLLVQLSFGLRRENLEIFVDAFHASISEHLKYRVGIVGLERQQQSTVLDRTLQLKCSVGILGFERRQQSRVLDRTLQLLVQLFFGLRRENLEIFVDAFHASINEQLVQTYDGIFGFRLKCRVGILAFERRRQSRVLDRPLKLLVQLCCELRRENLEIFADAIHASINEQLIQIYDGIFGFGLKCRVGILGVERRQQSRVLDRTLQLLTQMQIRDTRFGETTTQYGVGPNFTVTSSVVLLTSTRELRNLRGCHPCNRLRETTTKSGLGPTFTVTSSVELWTSTRELRNFRGCHPCKDTRFGETTTQYGVGPNFTVTSSVVLLTSTGELRNLRGCHP</sequence>
<evidence type="ECO:0000313" key="2">
    <source>
        <dbReference type="Proteomes" id="UP001607303"/>
    </source>
</evidence>
<dbReference type="EMBL" id="JAYRBN010000046">
    <property type="protein sequence ID" value="KAL2745249.1"/>
    <property type="molecule type" value="Genomic_DNA"/>
</dbReference>
<dbReference type="Proteomes" id="UP001607303">
    <property type="component" value="Unassembled WGS sequence"/>
</dbReference>
<accession>A0ABD2CK89</accession>
<dbReference type="AlphaFoldDB" id="A0ABD2CK89"/>
<protein>
    <submittedName>
        <fullName evidence="1">Uncharacterized protein</fullName>
    </submittedName>
</protein>
<proteinExistence type="predicted"/>
<gene>
    <name evidence="1" type="ORF">V1477_006666</name>
</gene>
<organism evidence="1 2">
    <name type="scientific">Vespula maculifrons</name>
    <name type="common">Eastern yellow jacket</name>
    <name type="synonym">Wasp</name>
    <dbReference type="NCBI Taxonomy" id="7453"/>
    <lineage>
        <taxon>Eukaryota</taxon>
        <taxon>Metazoa</taxon>
        <taxon>Ecdysozoa</taxon>
        <taxon>Arthropoda</taxon>
        <taxon>Hexapoda</taxon>
        <taxon>Insecta</taxon>
        <taxon>Pterygota</taxon>
        <taxon>Neoptera</taxon>
        <taxon>Endopterygota</taxon>
        <taxon>Hymenoptera</taxon>
        <taxon>Apocrita</taxon>
        <taxon>Aculeata</taxon>
        <taxon>Vespoidea</taxon>
        <taxon>Vespidae</taxon>
        <taxon>Vespinae</taxon>
        <taxon>Vespula</taxon>
    </lineage>
</organism>
<evidence type="ECO:0000313" key="1">
    <source>
        <dbReference type="EMBL" id="KAL2745249.1"/>
    </source>
</evidence>
<keyword evidence="2" id="KW-1185">Reference proteome</keyword>
<comment type="caution">
    <text evidence="1">The sequence shown here is derived from an EMBL/GenBank/DDBJ whole genome shotgun (WGS) entry which is preliminary data.</text>
</comment>
<reference evidence="1 2" key="1">
    <citation type="journal article" date="2024" name="Ann. Entomol. Soc. Am.">
        <title>Genomic analyses of the southern and eastern yellowjacket wasps (Hymenoptera: Vespidae) reveal evolutionary signatures of social life.</title>
        <authorList>
            <person name="Catto M.A."/>
            <person name="Caine P.B."/>
            <person name="Orr S.E."/>
            <person name="Hunt B.G."/>
            <person name="Goodisman M.A.D."/>
        </authorList>
    </citation>
    <scope>NUCLEOTIDE SEQUENCE [LARGE SCALE GENOMIC DNA]</scope>
    <source>
        <strain evidence="1">232</strain>
        <tissue evidence="1">Head and thorax</tissue>
    </source>
</reference>